<dbReference type="InterPro" id="IPR006597">
    <property type="entry name" value="Sel1-like"/>
</dbReference>
<dbReference type="Proteomes" id="UP000266673">
    <property type="component" value="Unassembled WGS sequence"/>
</dbReference>
<organism evidence="2 3">
    <name type="scientific">Gigaspora rosea</name>
    <dbReference type="NCBI Taxonomy" id="44941"/>
    <lineage>
        <taxon>Eukaryota</taxon>
        <taxon>Fungi</taxon>
        <taxon>Fungi incertae sedis</taxon>
        <taxon>Mucoromycota</taxon>
        <taxon>Glomeromycotina</taxon>
        <taxon>Glomeromycetes</taxon>
        <taxon>Diversisporales</taxon>
        <taxon>Gigasporaceae</taxon>
        <taxon>Gigaspora</taxon>
    </lineage>
</organism>
<reference evidence="2 3" key="1">
    <citation type="submission" date="2018-06" db="EMBL/GenBank/DDBJ databases">
        <title>Comparative genomics reveals the genomic features of Rhizophagus irregularis, R. cerebriforme, R. diaphanum and Gigaspora rosea, and their symbiotic lifestyle signature.</title>
        <authorList>
            <person name="Morin E."/>
            <person name="San Clemente H."/>
            <person name="Chen E.C.H."/>
            <person name="De La Providencia I."/>
            <person name="Hainaut M."/>
            <person name="Kuo A."/>
            <person name="Kohler A."/>
            <person name="Murat C."/>
            <person name="Tang N."/>
            <person name="Roy S."/>
            <person name="Loubradou J."/>
            <person name="Henrissat B."/>
            <person name="Grigoriev I.V."/>
            <person name="Corradi N."/>
            <person name="Roux C."/>
            <person name="Martin F.M."/>
        </authorList>
    </citation>
    <scope>NUCLEOTIDE SEQUENCE [LARGE SCALE GENOMIC DNA]</scope>
    <source>
        <strain evidence="2 3">DAOM 194757</strain>
    </source>
</reference>
<dbReference type="EMBL" id="QKWP01001421">
    <property type="protein sequence ID" value="RIB09054.1"/>
    <property type="molecule type" value="Genomic_DNA"/>
</dbReference>
<dbReference type="STRING" id="44941.A0A397UFV8"/>
<dbReference type="PANTHER" id="PTHR11102:SF160">
    <property type="entry name" value="ERAD-ASSOCIATED E3 UBIQUITIN-PROTEIN LIGASE COMPONENT HRD3"/>
    <property type="match status" value="1"/>
</dbReference>
<dbReference type="PANTHER" id="PTHR11102">
    <property type="entry name" value="SEL-1-LIKE PROTEIN"/>
    <property type="match status" value="1"/>
</dbReference>
<sequence length="289" mass="33594">MVGVEKDERKTFIYHQKAADTGHVKGIYNLAICYSKGIGVKQDEYFQKFADMGSRRNVQGWLQLLKWNCKSAEMGMCNVGFCYYHGIGVKADKHKEFYYYEKSSEIRCAQGKFNAAACYRFGIEIEKDKNKAFAHYQESAKLGHVKGILHTGDSDGLLQVVCCYFYGLVVEKDEHKAFMYFQRFADAEDIEGISHLALCYRNGIGIKRDLNKSEYWYRMHFTLACVPPEEFNGIISALECQKQSLRDVIIEAFGYSEEFKMLMNCENLEISRIRFAIMRIYWKNYEIDS</sequence>
<evidence type="ECO:0008006" key="4">
    <source>
        <dbReference type="Google" id="ProtNLM"/>
    </source>
</evidence>
<accession>A0A397UFV8</accession>
<comment type="similarity">
    <text evidence="1">Belongs to the sel-1 family.</text>
</comment>
<dbReference type="AlphaFoldDB" id="A0A397UFV8"/>
<dbReference type="OrthoDB" id="272077at2759"/>
<dbReference type="Gene3D" id="1.25.40.10">
    <property type="entry name" value="Tetratricopeptide repeat domain"/>
    <property type="match status" value="3"/>
</dbReference>
<protein>
    <recommendedName>
        <fullName evidence="4">HCP-like protein</fullName>
    </recommendedName>
</protein>
<dbReference type="SMART" id="SM00671">
    <property type="entry name" value="SEL1"/>
    <property type="match status" value="5"/>
</dbReference>
<dbReference type="Pfam" id="PF08238">
    <property type="entry name" value="Sel1"/>
    <property type="match status" value="6"/>
</dbReference>
<evidence type="ECO:0000313" key="3">
    <source>
        <dbReference type="Proteomes" id="UP000266673"/>
    </source>
</evidence>
<gene>
    <name evidence="2" type="ORF">C2G38_2209891</name>
</gene>
<evidence type="ECO:0000313" key="2">
    <source>
        <dbReference type="EMBL" id="RIB09054.1"/>
    </source>
</evidence>
<dbReference type="SUPFAM" id="SSF81901">
    <property type="entry name" value="HCP-like"/>
    <property type="match status" value="2"/>
</dbReference>
<proteinExistence type="inferred from homology"/>
<name>A0A397UFV8_9GLOM</name>
<evidence type="ECO:0000256" key="1">
    <source>
        <dbReference type="ARBA" id="ARBA00038101"/>
    </source>
</evidence>
<keyword evidence="3" id="KW-1185">Reference proteome</keyword>
<comment type="caution">
    <text evidence="2">The sequence shown here is derived from an EMBL/GenBank/DDBJ whole genome shotgun (WGS) entry which is preliminary data.</text>
</comment>
<dbReference type="InterPro" id="IPR050767">
    <property type="entry name" value="Sel1_AlgK"/>
</dbReference>
<dbReference type="InterPro" id="IPR011990">
    <property type="entry name" value="TPR-like_helical_dom_sf"/>
</dbReference>